<keyword evidence="2" id="KW-1185">Reference proteome</keyword>
<name>A0ABX1FP73_9PSEU</name>
<dbReference type="RefSeq" id="WP_167977003.1">
    <property type="nucleotide sequence ID" value="NZ_VSRL01000119.1"/>
</dbReference>
<evidence type="ECO:0000313" key="1">
    <source>
        <dbReference type="EMBL" id="NKE60346.1"/>
    </source>
</evidence>
<gene>
    <name evidence="1" type="ORF">FXN61_27545</name>
</gene>
<accession>A0ABX1FP73</accession>
<proteinExistence type="predicted"/>
<dbReference type="EMBL" id="VSRL01000119">
    <property type="protein sequence ID" value="NKE60346.1"/>
    <property type="molecule type" value="Genomic_DNA"/>
</dbReference>
<organism evidence="1 2">
    <name type="scientific">Lentzea indica</name>
    <dbReference type="NCBI Taxonomy" id="2604800"/>
    <lineage>
        <taxon>Bacteria</taxon>
        <taxon>Bacillati</taxon>
        <taxon>Actinomycetota</taxon>
        <taxon>Actinomycetes</taxon>
        <taxon>Pseudonocardiales</taxon>
        <taxon>Pseudonocardiaceae</taxon>
        <taxon>Lentzea</taxon>
    </lineage>
</organism>
<evidence type="ECO:0000313" key="2">
    <source>
        <dbReference type="Proteomes" id="UP001515943"/>
    </source>
</evidence>
<dbReference type="Proteomes" id="UP001515943">
    <property type="component" value="Unassembled WGS sequence"/>
</dbReference>
<comment type="caution">
    <text evidence="1">The sequence shown here is derived from an EMBL/GenBank/DDBJ whole genome shotgun (WGS) entry which is preliminary data.</text>
</comment>
<sequence length="257" mass="28012">MKALRRGRCAHGRLPRARRVCPACARAVPREYAEASSRAILVVGTDQAGKSTWLAEIVRQLSTGEIAHTVPGLSVHLLGDSSRARYANLDAPTTEPLLISIRRPGAKPVVLALYELPEDCPPDLFGMAAGVVRLVDPTRLPGVRRLFGLEPLHPTSPWAHRVPVAVTVSKLDLVWDMFDNGSPLRRPSPHGRDYVESDGLDVHHEVEAWLTRWGGVDLPSGHRCFALSALAGGYRVADPLLWLLTRFGALGVARGRS</sequence>
<reference evidence="1 2" key="1">
    <citation type="submission" date="2019-08" db="EMBL/GenBank/DDBJ databases">
        <title>Lentzea from Indian Himalayas.</title>
        <authorList>
            <person name="Mandal S."/>
            <person name="Mallick Gupta A."/>
            <person name="Maiti P.K."/>
            <person name="Sarkar J."/>
            <person name="Mandal S."/>
        </authorList>
    </citation>
    <scope>NUCLEOTIDE SEQUENCE [LARGE SCALE GENOMIC DNA]</scope>
    <source>
        <strain evidence="1 2">PSKA42</strain>
    </source>
</reference>
<protein>
    <submittedName>
        <fullName evidence="1">Uncharacterized protein</fullName>
    </submittedName>
</protein>